<evidence type="ECO:0000313" key="2">
    <source>
        <dbReference type="EMBL" id="CAI2383607.1"/>
    </source>
</evidence>
<organism evidence="2 3">
    <name type="scientific">Euplotes crassus</name>
    <dbReference type="NCBI Taxonomy" id="5936"/>
    <lineage>
        <taxon>Eukaryota</taxon>
        <taxon>Sar</taxon>
        <taxon>Alveolata</taxon>
        <taxon>Ciliophora</taxon>
        <taxon>Intramacronucleata</taxon>
        <taxon>Spirotrichea</taxon>
        <taxon>Hypotrichia</taxon>
        <taxon>Euplotida</taxon>
        <taxon>Euplotidae</taxon>
        <taxon>Moneuplotes</taxon>
    </lineage>
</organism>
<dbReference type="Proteomes" id="UP001295684">
    <property type="component" value="Unassembled WGS sequence"/>
</dbReference>
<evidence type="ECO:0000256" key="1">
    <source>
        <dbReference type="SAM" id="MobiDB-lite"/>
    </source>
</evidence>
<protein>
    <submittedName>
        <fullName evidence="2">Uncharacterized protein</fullName>
    </submittedName>
</protein>
<gene>
    <name evidence="2" type="ORF">ECRASSUSDP1_LOCUS25112</name>
</gene>
<dbReference type="EMBL" id="CAMPGE010025900">
    <property type="protein sequence ID" value="CAI2383607.1"/>
    <property type="molecule type" value="Genomic_DNA"/>
</dbReference>
<proteinExistence type="predicted"/>
<name>A0AAD1Y2R9_EUPCR</name>
<comment type="caution">
    <text evidence="2">The sequence shown here is derived from an EMBL/GenBank/DDBJ whole genome shotgun (WGS) entry which is preliminary data.</text>
</comment>
<keyword evidence="3" id="KW-1185">Reference proteome</keyword>
<feature type="region of interest" description="Disordered" evidence="1">
    <location>
        <begin position="90"/>
        <end position="109"/>
    </location>
</feature>
<reference evidence="2" key="1">
    <citation type="submission" date="2023-07" db="EMBL/GenBank/DDBJ databases">
        <authorList>
            <consortium name="AG Swart"/>
            <person name="Singh M."/>
            <person name="Singh A."/>
            <person name="Seah K."/>
            <person name="Emmerich C."/>
        </authorList>
    </citation>
    <scope>NUCLEOTIDE SEQUENCE</scope>
    <source>
        <strain evidence="2">DP1</strain>
    </source>
</reference>
<sequence length="109" mass="12237">MESEHPTAEAPASSELQMPEQTVKTVEKKVLDGEEVTLVREDAVLDTEQEDKLLKFLNKVQGVYEKDSSLPEILGDSLKTWIGEIEDKKTKVDCNDGDKKEDAKEESVE</sequence>
<dbReference type="AlphaFoldDB" id="A0AAD1Y2R9"/>
<accession>A0AAD1Y2R9</accession>
<evidence type="ECO:0000313" key="3">
    <source>
        <dbReference type="Proteomes" id="UP001295684"/>
    </source>
</evidence>
<feature type="region of interest" description="Disordered" evidence="1">
    <location>
        <begin position="1"/>
        <end position="21"/>
    </location>
</feature>